<sequence length="93" mass="10415">MNTLTHGLTEIVVAGGEQGPWMDGGGPPFPFFLIPLFWLLVVIAVVLTVVLGRRRREIAAGRRAGERRLAERYAEGAIDEDEFRARRAVLREK</sequence>
<feature type="domain" description="SHOCT" evidence="2">
    <location>
        <begin position="67"/>
        <end position="90"/>
    </location>
</feature>
<organism evidence="3 4">
    <name type="scientific">Brachybacterium sacelli</name>
    <dbReference type="NCBI Taxonomy" id="173364"/>
    <lineage>
        <taxon>Bacteria</taxon>
        <taxon>Bacillati</taxon>
        <taxon>Actinomycetota</taxon>
        <taxon>Actinomycetes</taxon>
        <taxon>Micrococcales</taxon>
        <taxon>Dermabacteraceae</taxon>
        <taxon>Brachybacterium</taxon>
    </lineage>
</organism>
<dbReference type="Pfam" id="PF09851">
    <property type="entry name" value="SHOCT"/>
    <property type="match status" value="1"/>
</dbReference>
<dbReference type="RefSeq" id="WP_209899725.1">
    <property type="nucleotide sequence ID" value="NZ_BAAAJW010000004.1"/>
</dbReference>
<accession>A0ABS4WXM6</accession>
<protein>
    <submittedName>
        <fullName evidence="3">Membrane protein</fullName>
    </submittedName>
</protein>
<keyword evidence="1" id="KW-1133">Transmembrane helix</keyword>
<comment type="caution">
    <text evidence="3">The sequence shown here is derived from an EMBL/GenBank/DDBJ whole genome shotgun (WGS) entry which is preliminary data.</text>
</comment>
<keyword evidence="1" id="KW-0812">Transmembrane</keyword>
<dbReference type="InterPro" id="IPR018649">
    <property type="entry name" value="SHOCT"/>
</dbReference>
<dbReference type="EMBL" id="JAGIOD010000001">
    <property type="protein sequence ID" value="MBP2380959.1"/>
    <property type="molecule type" value="Genomic_DNA"/>
</dbReference>
<evidence type="ECO:0000313" key="4">
    <source>
        <dbReference type="Proteomes" id="UP001519290"/>
    </source>
</evidence>
<keyword evidence="1" id="KW-0472">Membrane</keyword>
<keyword evidence="4" id="KW-1185">Reference proteome</keyword>
<evidence type="ECO:0000313" key="3">
    <source>
        <dbReference type="EMBL" id="MBP2380959.1"/>
    </source>
</evidence>
<evidence type="ECO:0000256" key="1">
    <source>
        <dbReference type="SAM" id="Phobius"/>
    </source>
</evidence>
<evidence type="ECO:0000259" key="2">
    <source>
        <dbReference type="Pfam" id="PF09851"/>
    </source>
</evidence>
<proteinExistence type="predicted"/>
<name>A0ABS4WXM6_9MICO</name>
<feature type="transmembrane region" description="Helical" evidence="1">
    <location>
        <begin position="29"/>
        <end position="52"/>
    </location>
</feature>
<dbReference type="Proteomes" id="UP001519290">
    <property type="component" value="Unassembled WGS sequence"/>
</dbReference>
<reference evidence="3 4" key="1">
    <citation type="submission" date="2021-03" db="EMBL/GenBank/DDBJ databases">
        <title>Sequencing the genomes of 1000 actinobacteria strains.</title>
        <authorList>
            <person name="Klenk H.-P."/>
        </authorList>
    </citation>
    <scope>NUCLEOTIDE SEQUENCE [LARGE SCALE GENOMIC DNA]</scope>
    <source>
        <strain evidence="3 4">DSM 14566</strain>
    </source>
</reference>
<gene>
    <name evidence="3" type="ORF">JOF43_000916</name>
</gene>